<dbReference type="Pfam" id="PF01593">
    <property type="entry name" value="Amino_oxidase"/>
    <property type="match status" value="1"/>
</dbReference>
<dbReference type="Gene3D" id="3.90.660.10">
    <property type="match status" value="1"/>
</dbReference>
<keyword evidence="8" id="KW-1185">Reference proteome</keyword>
<dbReference type="Proteomes" id="UP000076502">
    <property type="component" value="Unassembled WGS sequence"/>
</dbReference>
<dbReference type="InterPro" id="IPR036188">
    <property type="entry name" value="FAD/NAD-bd_sf"/>
</dbReference>
<dbReference type="OrthoDB" id="639767at2759"/>
<dbReference type="InterPro" id="IPR010977">
    <property type="entry name" value="Aromatic_deC"/>
</dbReference>
<dbReference type="SUPFAM" id="SSF51905">
    <property type="entry name" value="FAD/NAD(P)-binding domain"/>
    <property type="match status" value="1"/>
</dbReference>
<dbReference type="GO" id="GO:0019752">
    <property type="term" value="P:carboxylic acid metabolic process"/>
    <property type="evidence" value="ECO:0007669"/>
    <property type="project" value="InterPro"/>
</dbReference>
<evidence type="ECO:0000256" key="2">
    <source>
        <dbReference type="ARBA" id="ARBA00009533"/>
    </source>
</evidence>
<sequence>MDTKEFIDFGKAAIDFVANYTDSLRERNVLPDVEPGYLSDLLPEEAPQKPETWQEVLNDVERYIIPGVTHWNSPHFHAFYPTANSFPAIVGEILSCGIGCIGFSWLASPACTELEVIMMNWLGKLIGLPNEFLNCNDGPGGGVIQGSASEATLVCLLAAKEQTTRRIKRLHPEWDETFIKTKLIAYTSDQSNSSVEKAGLLASVPMKLLPTDEKCSLRGETLLNVIKEDLEKGLIPCCTVATLGTTGTCAFDNLEELGPICNENDIWMHVDAAYAGAAFVCPEYRYLMAGVEYADSFNINPHKWLLVNFDCSALWVKDSRRLIEAFSIDRIYLAHDKQGLAPDYRNWQIPLGRRFRSMKLWFVLRLYGVEGLQDHIRRSLKLAQIFEKYVKSDNRFELVIERSLGLICFRMKGDDKLTKELLSRLTAEKRIYVIPAKFHEKLIVRFVVCSRLSREEDITFAWNEITKQAAEVLRSQTPALQEESLEPFTKSTADIATRIESLNIEAKTQKISLLSSEKCGGGGKKQEIPPCTKLAKFESCQLDPCMLDPCKPEPTVVIIGGGMAGLSAAHRLVQCGLQNFTILEATDRPGGRIHSCWLGDVVAEMGATWIEGGCVANPVFTLAAQEGLLKPPVFRPDPSRGLFCTSDGRAIDLPVSITAYHTFRQIEQQAATLFSLGCGRTHGTLLNFMGVRIQQELHNFPEEQRYDAARVMYGMTNCVRCRCGDDLSLVSADQFGSYIEIPGGNIRVPLGYVGILAPLLRDLPSCSLKYCKPVSCVRWGAISDSCPRAVVKCCDGEEYPADYVIVTVPLGVLKHQHDKLFCPALPAEKVEAICKLGYGYVNKIFLEYARPFWVWKEGGIKLAWSADELADRCDWVKGISNIEELSTSQHVLCAWICGREAADMELCSDEEVVESITRVLRQFTGDPTLPYPANLLRSKWCMDQYFAGAYSYMGLDSTVGHQCDLASPLPGTCEPIPPILLFAGEATIPGHYSTVHGARLSGIREAERIIQLTKRFGGPPKKPSDKS</sequence>
<evidence type="ECO:0000256" key="3">
    <source>
        <dbReference type="ARBA" id="ARBA00022898"/>
    </source>
</evidence>
<keyword evidence="3 5" id="KW-0663">Pyridoxal phosphate</keyword>
<dbReference type="InterPro" id="IPR015424">
    <property type="entry name" value="PyrdxlP-dep_Trfase"/>
</dbReference>
<dbReference type="EMBL" id="KQ434787">
    <property type="protein sequence ID" value="KZC05332.1"/>
    <property type="molecule type" value="Genomic_DNA"/>
</dbReference>
<dbReference type="Gene3D" id="1.20.1340.10">
    <property type="entry name" value="dopa decarboxylase, N-terminal domain"/>
    <property type="match status" value="1"/>
</dbReference>
<dbReference type="InterPro" id="IPR015422">
    <property type="entry name" value="PyrdxlP-dep_Trfase_small"/>
</dbReference>
<dbReference type="GO" id="GO:0006584">
    <property type="term" value="P:catecholamine metabolic process"/>
    <property type="evidence" value="ECO:0007669"/>
    <property type="project" value="TreeGrafter"/>
</dbReference>
<reference evidence="7 8" key="1">
    <citation type="submission" date="2015-07" db="EMBL/GenBank/DDBJ databases">
        <title>The genome of Dufourea novaeangliae.</title>
        <authorList>
            <person name="Pan H."/>
            <person name="Kapheim K."/>
        </authorList>
    </citation>
    <scope>NUCLEOTIDE SEQUENCE [LARGE SCALE GENOMIC DNA]</scope>
    <source>
        <strain evidence="7">0120121106</strain>
        <tissue evidence="7">Whole body</tissue>
    </source>
</reference>
<dbReference type="GO" id="GO:0006520">
    <property type="term" value="P:amino acid metabolic process"/>
    <property type="evidence" value="ECO:0007669"/>
    <property type="project" value="InterPro"/>
</dbReference>
<dbReference type="Gene3D" id="3.50.50.60">
    <property type="entry name" value="FAD/NAD(P)-binding domain"/>
    <property type="match status" value="1"/>
</dbReference>
<dbReference type="PANTHER" id="PTHR11999">
    <property type="entry name" value="GROUP II PYRIDOXAL-5-PHOSPHATE DECARBOXYLASE"/>
    <property type="match status" value="1"/>
</dbReference>
<evidence type="ECO:0000256" key="4">
    <source>
        <dbReference type="ARBA" id="ARBA00023239"/>
    </source>
</evidence>
<evidence type="ECO:0000313" key="7">
    <source>
        <dbReference type="EMBL" id="KZC05332.1"/>
    </source>
</evidence>
<accession>A0A154P0I3</accession>
<organism evidence="7 8">
    <name type="scientific">Dufourea novaeangliae</name>
    <name type="common">Sweat bee</name>
    <dbReference type="NCBI Taxonomy" id="178035"/>
    <lineage>
        <taxon>Eukaryota</taxon>
        <taxon>Metazoa</taxon>
        <taxon>Ecdysozoa</taxon>
        <taxon>Arthropoda</taxon>
        <taxon>Hexapoda</taxon>
        <taxon>Insecta</taxon>
        <taxon>Pterygota</taxon>
        <taxon>Neoptera</taxon>
        <taxon>Endopterygota</taxon>
        <taxon>Hymenoptera</taxon>
        <taxon>Apocrita</taxon>
        <taxon>Aculeata</taxon>
        <taxon>Apoidea</taxon>
        <taxon>Anthophila</taxon>
        <taxon>Halictidae</taxon>
        <taxon>Rophitinae</taxon>
        <taxon>Dufourea</taxon>
    </lineage>
</organism>
<protein>
    <submittedName>
        <fullName evidence="7">Aromatic-L-amino-acid decarboxylase</fullName>
    </submittedName>
</protein>
<dbReference type="CDD" id="cd06450">
    <property type="entry name" value="DOPA_deC_like"/>
    <property type="match status" value="1"/>
</dbReference>
<dbReference type="Gene3D" id="3.40.640.10">
    <property type="entry name" value="Type I PLP-dependent aspartate aminotransferase-like (Major domain)"/>
    <property type="match status" value="1"/>
</dbReference>
<evidence type="ECO:0000259" key="6">
    <source>
        <dbReference type="Pfam" id="PF01593"/>
    </source>
</evidence>
<gene>
    <name evidence="7" type="ORF">WN55_05852</name>
</gene>
<dbReference type="InterPro" id="IPR021115">
    <property type="entry name" value="Pyridoxal-P_BS"/>
</dbReference>
<dbReference type="FunFam" id="1.20.1340.10:FF:000001">
    <property type="entry name" value="Histidine decarboxylase"/>
    <property type="match status" value="1"/>
</dbReference>
<dbReference type="PROSITE" id="PS00392">
    <property type="entry name" value="DDC_GAD_HDC_YDC"/>
    <property type="match status" value="1"/>
</dbReference>
<name>A0A154P0I3_DUFNO</name>
<comment type="cofactor">
    <cofactor evidence="1 5">
        <name>pyridoxal 5'-phosphate</name>
        <dbReference type="ChEBI" id="CHEBI:597326"/>
    </cofactor>
</comment>
<keyword evidence="4" id="KW-0456">Lyase</keyword>
<feature type="domain" description="Amine oxidase" evidence="6">
    <location>
        <begin position="563"/>
        <end position="1010"/>
    </location>
</feature>
<dbReference type="SUPFAM" id="SSF53383">
    <property type="entry name" value="PLP-dependent transferases"/>
    <property type="match status" value="1"/>
</dbReference>
<evidence type="ECO:0000313" key="8">
    <source>
        <dbReference type="Proteomes" id="UP000076502"/>
    </source>
</evidence>
<dbReference type="InterPro" id="IPR002937">
    <property type="entry name" value="Amino_oxidase"/>
</dbReference>
<dbReference type="PRINTS" id="PR00800">
    <property type="entry name" value="YHDCRBOXLASE"/>
</dbReference>
<dbReference type="STRING" id="178035.A0A154P0I3"/>
<proteinExistence type="inferred from homology"/>
<dbReference type="GO" id="GO:0030170">
    <property type="term" value="F:pyridoxal phosphate binding"/>
    <property type="evidence" value="ECO:0007669"/>
    <property type="project" value="InterPro"/>
</dbReference>
<dbReference type="GO" id="GO:0005737">
    <property type="term" value="C:cytoplasm"/>
    <property type="evidence" value="ECO:0007669"/>
    <property type="project" value="TreeGrafter"/>
</dbReference>
<dbReference type="GO" id="GO:0004058">
    <property type="term" value="F:aromatic-L-amino-acid decarboxylase activity"/>
    <property type="evidence" value="ECO:0007669"/>
    <property type="project" value="TreeGrafter"/>
</dbReference>
<dbReference type="GO" id="GO:0016491">
    <property type="term" value="F:oxidoreductase activity"/>
    <property type="evidence" value="ECO:0007669"/>
    <property type="project" value="InterPro"/>
</dbReference>
<dbReference type="FunFam" id="3.40.640.10:FF:000025">
    <property type="entry name" value="Histidine decarboxylase"/>
    <property type="match status" value="1"/>
</dbReference>
<comment type="similarity">
    <text evidence="2">Belongs to the group II decarboxylase family.</text>
</comment>
<dbReference type="InterPro" id="IPR002129">
    <property type="entry name" value="PyrdxlP-dep_de-COase"/>
</dbReference>
<dbReference type="AlphaFoldDB" id="A0A154P0I3"/>
<dbReference type="Pfam" id="PF00282">
    <property type="entry name" value="Pyridoxal_deC"/>
    <property type="match status" value="1"/>
</dbReference>
<evidence type="ECO:0000256" key="1">
    <source>
        <dbReference type="ARBA" id="ARBA00001933"/>
    </source>
</evidence>
<feature type="modified residue" description="N6-(pyridoxal phosphate)lysine" evidence="5">
    <location>
        <position position="303"/>
    </location>
</feature>
<evidence type="ECO:0000256" key="5">
    <source>
        <dbReference type="PIRSR" id="PIRSR602129-50"/>
    </source>
</evidence>
<dbReference type="Gene3D" id="3.90.1150.10">
    <property type="entry name" value="Aspartate Aminotransferase, domain 1"/>
    <property type="match status" value="1"/>
</dbReference>
<dbReference type="PANTHER" id="PTHR11999:SF60">
    <property type="entry name" value="3,4-DIHYDROXYPHENYLACETALDEHYDE SYNTHASE"/>
    <property type="match status" value="1"/>
</dbReference>
<dbReference type="SUPFAM" id="SSF54373">
    <property type="entry name" value="FAD-linked reductases, C-terminal domain"/>
    <property type="match status" value="1"/>
</dbReference>
<dbReference type="InterPro" id="IPR015421">
    <property type="entry name" value="PyrdxlP-dep_Trfase_major"/>
</dbReference>